<evidence type="ECO:0000313" key="7">
    <source>
        <dbReference type="Proteomes" id="UP000093044"/>
    </source>
</evidence>
<protein>
    <submittedName>
        <fullName evidence="6">Transcriptional regulator</fullName>
    </submittedName>
</protein>
<reference evidence="6" key="1">
    <citation type="submission" date="2016-08" db="EMBL/GenBank/DDBJ databases">
        <title>Complete genome of Cloacibacillus porcorum.</title>
        <authorList>
            <person name="Looft T."/>
            <person name="Bayles D.O."/>
            <person name="Alt D.P."/>
        </authorList>
    </citation>
    <scope>NUCLEOTIDE SEQUENCE [LARGE SCALE GENOMIC DNA]</scope>
    <source>
        <strain evidence="6">CL-84</strain>
    </source>
</reference>
<evidence type="ECO:0000256" key="3">
    <source>
        <dbReference type="ARBA" id="ARBA00023125"/>
    </source>
</evidence>
<dbReference type="CDD" id="cd05466">
    <property type="entry name" value="PBP2_LTTR_substrate"/>
    <property type="match status" value="1"/>
</dbReference>
<dbReference type="Gene3D" id="3.40.190.290">
    <property type="match status" value="1"/>
</dbReference>
<keyword evidence="7" id="KW-1185">Reference proteome</keyword>
<evidence type="ECO:0000256" key="2">
    <source>
        <dbReference type="ARBA" id="ARBA00023015"/>
    </source>
</evidence>
<sequence>MDLKKCKILLDAIDYRNLSKVAKDYGYTPSGIWHMIAAIENELGFPLFISSTSGVIPTDNCLRLAPALRELLKCNERLAHTMAEIRGVKSGSLTIGTYPSVSIQWLPHVIKAFQADYPGVAIQIREGIRQELQGWLDDSSVEMCFYTWRPKMKCAWIPLRDDPVVAVLPLDHPLASSPSYPLARCRDEKFIMPALGRDEDIAAILEEAGISPKIAFSTIENYAAISMIECGLGMSIMNELITKGRLNKVAILPLDPPCRINFGIALPSLSKASPAAREFIEYAKRMIPEM</sequence>
<keyword evidence="2" id="KW-0805">Transcription regulation</keyword>
<dbReference type="PANTHER" id="PTHR30419">
    <property type="entry name" value="HTH-TYPE TRANSCRIPTIONAL REGULATOR YBHD"/>
    <property type="match status" value="1"/>
</dbReference>
<name>A0A1B2I8Z5_9BACT</name>
<gene>
    <name evidence="6" type="ORF">BED41_15790</name>
</gene>
<dbReference type="GO" id="GO:0003700">
    <property type="term" value="F:DNA-binding transcription factor activity"/>
    <property type="evidence" value="ECO:0007669"/>
    <property type="project" value="InterPro"/>
</dbReference>
<dbReference type="OrthoDB" id="63123at2"/>
<dbReference type="STRING" id="1197717.BED41_15790"/>
<dbReference type="EMBL" id="CP016757">
    <property type="protein sequence ID" value="ANZ46432.1"/>
    <property type="molecule type" value="Genomic_DNA"/>
</dbReference>
<proteinExistence type="inferred from homology"/>
<dbReference type="InterPro" id="IPR036390">
    <property type="entry name" value="WH_DNA-bd_sf"/>
</dbReference>
<dbReference type="InterPro" id="IPR000847">
    <property type="entry name" value="LysR_HTH_N"/>
</dbReference>
<comment type="similarity">
    <text evidence="1">Belongs to the LysR transcriptional regulatory family.</text>
</comment>
<dbReference type="InterPro" id="IPR005119">
    <property type="entry name" value="LysR_subst-bd"/>
</dbReference>
<dbReference type="SUPFAM" id="SSF53850">
    <property type="entry name" value="Periplasmic binding protein-like II"/>
    <property type="match status" value="1"/>
</dbReference>
<keyword evidence="3" id="KW-0238">DNA-binding</keyword>
<dbReference type="RefSeq" id="WP_066748558.1">
    <property type="nucleotide sequence ID" value="NZ_CAUFKJ010000032.1"/>
</dbReference>
<dbReference type="SUPFAM" id="SSF46785">
    <property type="entry name" value="Winged helix' DNA-binding domain"/>
    <property type="match status" value="1"/>
</dbReference>
<keyword evidence="4" id="KW-0804">Transcription</keyword>
<dbReference type="KEGG" id="cpor:BED41_15790"/>
<organism evidence="6 7">
    <name type="scientific">Cloacibacillus porcorum</name>
    <dbReference type="NCBI Taxonomy" id="1197717"/>
    <lineage>
        <taxon>Bacteria</taxon>
        <taxon>Thermotogati</taxon>
        <taxon>Synergistota</taxon>
        <taxon>Synergistia</taxon>
        <taxon>Synergistales</taxon>
        <taxon>Synergistaceae</taxon>
        <taxon>Cloacibacillus</taxon>
    </lineage>
</organism>
<dbReference type="Pfam" id="PF00126">
    <property type="entry name" value="HTH_1"/>
    <property type="match status" value="1"/>
</dbReference>
<dbReference type="PROSITE" id="PS50931">
    <property type="entry name" value="HTH_LYSR"/>
    <property type="match status" value="1"/>
</dbReference>
<evidence type="ECO:0000313" key="6">
    <source>
        <dbReference type="EMBL" id="ANZ46432.1"/>
    </source>
</evidence>
<evidence type="ECO:0000256" key="4">
    <source>
        <dbReference type="ARBA" id="ARBA00023163"/>
    </source>
</evidence>
<evidence type="ECO:0000259" key="5">
    <source>
        <dbReference type="PROSITE" id="PS50931"/>
    </source>
</evidence>
<accession>A0A1B2I8Z5</accession>
<dbReference type="Gene3D" id="1.10.10.10">
    <property type="entry name" value="Winged helix-like DNA-binding domain superfamily/Winged helix DNA-binding domain"/>
    <property type="match status" value="1"/>
</dbReference>
<dbReference type="Proteomes" id="UP000093044">
    <property type="component" value="Chromosome"/>
</dbReference>
<dbReference type="PANTHER" id="PTHR30419:SF24">
    <property type="entry name" value="HTH-TYPE TRANSCRIPTIONAL REGULATOR CZCR"/>
    <property type="match status" value="1"/>
</dbReference>
<dbReference type="GO" id="GO:0005829">
    <property type="term" value="C:cytosol"/>
    <property type="evidence" value="ECO:0007669"/>
    <property type="project" value="TreeGrafter"/>
</dbReference>
<feature type="domain" description="HTH lysR-type" evidence="5">
    <location>
        <begin position="1"/>
        <end position="58"/>
    </location>
</feature>
<dbReference type="Pfam" id="PF03466">
    <property type="entry name" value="LysR_substrate"/>
    <property type="match status" value="1"/>
</dbReference>
<dbReference type="GeneID" id="83059308"/>
<dbReference type="InterPro" id="IPR036388">
    <property type="entry name" value="WH-like_DNA-bd_sf"/>
</dbReference>
<dbReference type="InterPro" id="IPR050950">
    <property type="entry name" value="HTH-type_LysR_regulators"/>
</dbReference>
<dbReference type="GO" id="GO:0003677">
    <property type="term" value="F:DNA binding"/>
    <property type="evidence" value="ECO:0007669"/>
    <property type="project" value="UniProtKB-KW"/>
</dbReference>
<evidence type="ECO:0000256" key="1">
    <source>
        <dbReference type="ARBA" id="ARBA00009437"/>
    </source>
</evidence>
<dbReference type="AlphaFoldDB" id="A0A1B2I8Z5"/>